<dbReference type="EMBL" id="QRBI01000148">
    <property type="protein sequence ID" value="RMB99640.1"/>
    <property type="molecule type" value="Genomic_DNA"/>
</dbReference>
<sequence length="172" mass="18914">MDHWDLDLTEIAGDGMLMLEGEDKALLSYLESFLFPKGEHNEITDAGQDLGYPGLGGTLGVVSSPTCYLKHCIKMSLRSTAVLGKSYWKSAQWKRIWGCWLTVAEYDPECVQLAKKANGVLDLYQEQCGQQDHGSDRPPVLSTAEATPVSGFSLQKGHRGAGTCSEKSKWGW</sequence>
<evidence type="ECO:0000313" key="1">
    <source>
        <dbReference type="EMBL" id="RMB99640.1"/>
    </source>
</evidence>
<organism evidence="1 2">
    <name type="scientific">Hirundo rustica rustica</name>
    <dbReference type="NCBI Taxonomy" id="333673"/>
    <lineage>
        <taxon>Eukaryota</taxon>
        <taxon>Metazoa</taxon>
        <taxon>Chordata</taxon>
        <taxon>Craniata</taxon>
        <taxon>Vertebrata</taxon>
        <taxon>Euteleostomi</taxon>
        <taxon>Archelosauria</taxon>
        <taxon>Archosauria</taxon>
        <taxon>Dinosauria</taxon>
        <taxon>Saurischia</taxon>
        <taxon>Theropoda</taxon>
        <taxon>Coelurosauria</taxon>
        <taxon>Aves</taxon>
        <taxon>Neognathae</taxon>
        <taxon>Neoaves</taxon>
        <taxon>Telluraves</taxon>
        <taxon>Australaves</taxon>
        <taxon>Passeriformes</taxon>
        <taxon>Sylvioidea</taxon>
        <taxon>Hirundinidae</taxon>
        <taxon>Hirundo</taxon>
    </lineage>
</organism>
<proteinExistence type="predicted"/>
<protein>
    <submittedName>
        <fullName evidence="1">Uncharacterized protein</fullName>
    </submittedName>
</protein>
<dbReference type="AlphaFoldDB" id="A0A3M0JGZ0"/>
<gene>
    <name evidence="1" type="ORF">DUI87_23893</name>
</gene>
<comment type="caution">
    <text evidence="1">The sequence shown here is derived from an EMBL/GenBank/DDBJ whole genome shotgun (WGS) entry which is preliminary data.</text>
</comment>
<dbReference type="Proteomes" id="UP000269221">
    <property type="component" value="Unassembled WGS sequence"/>
</dbReference>
<reference evidence="1 2" key="1">
    <citation type="submission" date="2018-07" db="EMBL/GenBank/DDBJ databases">
        <title>A high quality draft genome assembly of the barn swallow (H. rustica rustica).</title>
        <authorList>
            <person name="Formenti G."/>
            <person name="Chiara M."/>
            <person name="Poveda L."/>
            <person name="Francoijs K.-J."/>
            <person name="Bonisoli-Alquati A."/>
            <person name="Canova L."/>
            <person name="Gianfranceschi L."/>
            <person name="Horner D.S."/>
            <person name="Saino N."/>
        </authorList>
    </citation>
    <scope>NUCLEOTIDE SEQUENCE [LARGE SCALE GENOMIC DNA]</scope>
    <source>
        <strain evidence="1">Chelidonia</strain>
        <tissue evidence="1">Blood</tissue>
    </source>
</reference>
<keyword evidence="2" id="KW-1185">Reference proteome</keyword>
<evidence type="ECO:0000313" key="2">
    <source>
        <dbReference type="Proteomes" id="UP000269221"/>
    </source>
</evidence>
<name>A0A3M0JGZ0_HIRRU</name>
<accession>A0A3M0JGZ0</accession>